<accession>A0AAW4TLJ0</accession>
<feature type="transmembrane region" description="Helical" evidence="1">
    <location>
        <begin position="6"/>
        <end position="25"/>
    </location>
</feature>
<gene>
    <name evidence="2" type="ORF">LGN22_31900</name>
</gene>
<dbReference type="AlphaFoldDB" id="A0AAW4TLJ0"/>
<organism evidence="2 3">
    <name type="scientific">Burkholderia cenocepacia</name>
    <dbReference type="NCBI Taxonomy" id="95486"/>
    <lineage>
        <taxon>Bacteria</taxon>
        <taxon>Pseudomonadati</taxon>
        <taxon>Pseudomonadota</taxon>
        <taxon>Betaproteobacteria</taxon>
        <taxon>Burkholderiales</taxon>
        <taxon>Burkholderiaceae</taxon>
        <taxon>Burkholderia</taxon>
        <taxon>Burkholderia cepacia complex</taxon>
    </lineage>
</organism>
<keyword evidence="1" id="KW-1133">Transmembrane helix</keyword>
<protein>
    <submittedName>
        <fullName evidence="2">Uncharacterized protein</fullName>
    </submittedName>
</protein>
<keyword evidence="1" id="KW-0812">Transmembrane</keyword>
<feature type="transmembrane region" description="Helical" evidence="1">
    <location>
        <begin position="37"/>
        <end position="54"/>
    </location>
</feature>
<name>A0AAW4TLJ0_9BURK</name>
<proteinExistence type="predicted"/>
<evidence type="ECO:0000313" key="3">
    <source>
        <dbReference type="Proteomes" id="UP001199070"/>
    </source>
</evidence>
<evidence type="ECO:0000313" key="2">
    <source>
        <dbReference type="EMBL" id="MCA8383523.1"/>
    </source>
</evidence>
<dbReference type="Proteomes" id="UP001199070">
    <property type="component" value="Unassembled WGS sequence"/>
</dbReference>
<feature type="transmembrane region" description="Helical" evidence="1">
    <location>
        <begin position="60"/>
        <end position="81"/>
    </location>
</feature>
<dbReference type="RefSeq" id="WP_226136075.1">
    <property type="nucleotide sequence ID" value="NZ_JAIZTC010000013.1"/>
</dbReference>
<comment type="caution">
    <text evidence="2">The sequence shown here is derived from an EMBL/GenBank/DDBJ whole genome shotgun (WGS) entry which is preliminary data.</text>
</comment>
<evidence type="ECO:0000256" key="1">
    <source>
        <dbReference type="SAM" id="Phobius"/>
    </source>
</evidence>
<keyword evidence="1" id="KW-0472">Membrane</keyword>
<reference evidence="2" key="1">
    <citation type="submission" date="2023-08" db="EMBL/GenBank/DDBJ databases">
        <title>A collection of bacterial strains from the Burkholderia cepacia Research Laboratory and Repository.</title>
        <authorList>
            <person name="Lipuma J."/>
            <person name="Spilker T."/>
        </authorList>
    </citation>
    <scope>NUCLEOTIDE SEQUENCE</scope>
    <source>
        <strain evidence="2">AU0862</strain>
    </source>
</reference>
<dbReference type="EMBL" id="JAIZTC010000013">
    <property type="protein sequence ID" value="MCA8383523.1"/>
    <property type="molecule type" value="Genomic_DNA"/>
</dbReference>
<sequence length="128" mass="14194">MDYVLANFMAVMAAVIFSVFTSFIASRSGRLIYRKIMWGYLTTLLVAAIVITVMQLPFTILAFGALSSCIFGVFAEIGIAAKVGHLAITDRSGGGYDDNFARSRSFVDEYTNSWKQSYHGPNDSLRNW</sequence>